<dbReference type="GO" id="GO:0006012">
    <property type="term" value="P:galactose metabolic process"/>
    <property type="evidence" value="ECO:0007669"/>
    <property type="project" value="InterPro"/>
</dbReference>
<dbReference type="GO" id="GO:0004565">
    <property type="term" value="F:beta-galactosidase activity"/>
    <property type="evidence" value="ECO:0007669"/>
    <property type="project" value="UniProtKB-EC"/>
</dbReference>
<feature type="domain" description="Glycoside hydrolase family 42 N-terminal" evidence="10">
    <location>
        <begin position="19"/>
        <end position="390"/>
    </location>
</feature>
<evidence type="ECO:0000256" key="9">
    <source>
        <dbReference type="PIRSR" id="PIRSR001084-3"/>
    </source>
</evidence>
<dbReference type="PANTHER" id="PTHR36447">
    <property type="entry name" value="BETA-GALACTOSIDASE GANA"/>
    <property type="match status" value="1"/>
</dbReference>
<dbReference type="EMBL" id="SDPN01000044">
    <property type="protein sequence ID" value="RXZ67594.1"/>
    <property type="molecule type" value="Genomic_DNA"/>
</dbReference>
<dbReference type="InterPro" id="IPR017853">
    <property type="entry name" value="GH"/>
</dbReference>
<proteinExistence type="inferred from homology"/>
<dbReference type="Gene3D" id="2.60.40.1180">
    <property type="entry name" value="Golgi alpha-mannosidase II"/>
    <property type="match status" value="1"/>
</dbReference>
<evidence type="ECO:0000256" key="1">
    <source>
        <dbReference type="ARBA" id="ARBA00001412"/>
    </source>
</evidence>
<dbReference type="SUPFAM" id="SSF51445">
    <property type="entry name" value="(Trans)glycosidases"/>
    <property type="match status" value="1"/>
</dbReference>
<evidence type="ECO:0000256" key="5">
    <source>
        <dbReference type="ARBA" id="ARBA00023295"/>
    </source>
</evidence>
<feature type="domain" description="Beta-galactosidase trimerisation" evidence="11">
    <location>
        <begin position="402"/>
        <end position="603"/>
    </location>
</feature>
<feature type="domain" description="Beta-galactosidase C-terminal" evidence="12">
    <location>
        <begin position="612"/>
        <end position="666"/>
    </location>
</feature>
<dbReference type="RefSeq" id="WP_129522113.1">
    <property type="nucleotide sequence ID" value="NZ_SDPN01000044.1"/>
</dbReference>
<dbReference type="Pfam" id="PF08533">
    <property type="entry name" value="Glyco_hydro_42C"/>
    <property type="match status" value="1"/>
</dbReference>
<evidence type="ECO:0000313" key="13">
    <source>
        <dbReference type="EMBL" id="RXZ67594.1"/>
    </source>
</evidence>
<protein>
    <recommendedName>
        <fullName evidence="3 6">Beta-galactosidase</fullName>
        <shortName evidence="6">Beta-gal</shortName>
        <ecNumber evidence="3 6">3.2.1.23</ecNumber>
    </recommendedName>
</protein>
<evidence type="ECO:0000256" key="7">
    <source>
        <dbReference type="PIRSR" id="PIRSR001084-1"/>
    </source>
</evidence>
<evidence type="ECO:0000259" key="10">
    <source>
        <dbReference type="Pfam" id="PF02449"/>
    </source>
</evidence>
<dbReference type="InterPro" id="IPR003476">
    <property type="entry name" value="Glyco_hydro_42"/>
</dbReference>
<reference evidence="13 14" key="1">
    <citation type="submission" date="2019-01" db="EMBL/GenBank/DDBJ databases">
        <title>Agromyces.</title>
        <authorList>
            <person name="Li J."/>
        </authorList>
    </citation>
    <scope>NUCLEOTIDE SEQUENCE [LARGE SCALE GENOMIC DNA]</scope>
    <source>
        <strain evidence="13 14">DSM 15934</strain>
    </source>
</reference>
<feature type="active site" description="Proton donor" evidence="7">
    <location>
        <position position="155"/>
    </location>
</feature>
<dbReference type="Gene3D" id="3.20.20.80">
    <property type="entry name" value="Glycosidases"/>
    <property type="match status" value="1"/>
</dbReference>
<feature type="binding site" evidence="9">
    <location>
        <position position="163"/>
    </location>
    <ligand>
        <name>Zn(2+)</name>
        <dbReference type="ChEBI" id="CHEBI:29105"/>
    </ligand>
</feature>
<dbReference type="Pfam" id="PF08532">
    <property type="entry name" value="Glyco_hydro_42M"/>
    <property type="match status" value="1"/>
</dbReference>
<feature type="binding site" evidence="9">
    <location>
        <position position="165"/>
    </location>
    <ligand>
        <name>Zn(2+)</name>
        <dbReference type="ChEBI" id="CHEBI:29105"/>
    </ligand>
</feature>
<dbReference type="Gene3D" id="3.40.50.880">
    <property type="match status" value="1"/>
</dbReference>
<evidence type="ECO:0000256" key="8">
    <source>
        <dbReference type="PIRSR" id="PIRSR001084-2"/>
    </source>
</evidence>
<keyword evidence="9" id="KW-0479">Metal-binding</keyword>
<evidence type="ECO:0000313" key="14">
    <source>
        <dbReference type="Proteomes" id="UP000293865"/>
    </source>
</evidence>
<dbReference type="AlphaFoldDB" id="A0A4Q2KQC7"/>
<dbReference type="PANTHER" id="PTHR36447:SF1">
    <property type="entry name" value="BETA-GALACTOSIDASE GANA"/>
    <property type="match status" value="1"/>
</dbReference>
<dbReference type="InterPro" id="IPR013529">
    <property type="entry name" value="Glyco_hydro_42_N"/>
</dbReference>
<keyword evidence="5 6" id="KW-0326">Glycosidase</keyword>
<keyword evidence="14" id="KW-1185">Reference proteome</keyword>
<evidence type="ECO:0000259" key="12">
    <source>
        <dbReference type="Pfam" id="PF08533"/>
    </source>
</evidence>
<dbReference type="SUPFAM" id="SSF52317">
    <property type="entry name" value="Class I glutamine amidotransferase-like"/>
    <property type="match status" value="1"/>
</dbReference>
<dbReference type="Proteomes" id="UP000293865">
    <property type="component" value="Unassembled WGS sequence"/>
</dbReference>
<dbReference type="CDD" id="cd03143">
    <property type="entry name" value="A4_beta-galactosidase_middle_domain"/>
    <property type="match status" value="1"/>
</dbReference>
<feature type="binding site" evidence="8">
    <location>
        <position position="321"/>
    </location>
    <ligand>
        <name>substrate</name>
    </ligand>
</feature>
<feature type="binding site" evidence="9">
    <location>
        <position position="120"/>
    </location>
    <ligand>
        <name>Zn(2+)</name>
        <dbReference type="ChEBI" id="CHEBI:29105"/>
    </ligand>
</feature>
<evidence type="ECO:0000256" key="3">
    <source>
        <dbReference type="ARBA" id="ARBA00012756"/>
    </source>
</evidence>
<organism evidence="13 14">
    <name type="scientific">Agromyces albus</name>
    <dbReference type="NCBI Taxonomy" id="205332"/>
    <lineage>
        <taxon>Bacteria</taxon>
        <taxon>Bacillati</taxon>
        <taxon>Actinomycetota</taxon>
        <taxon>Actinomycetes</taxon>
        <taxon>Micrococcales</taxon>
        <taxon>Microbacteriaceae</taxon>
        <taxon>Agromyces</taxon>
    </lineage>
</organism>
<dbReference type="GO" id="GO:0046872">
    <property type="term" value="F:metal ion binding"/>
    <property type="evidence" value="ECO:0007669"/>
    <property type="project" value="UniProtKB-KW"/>
</dbReference>
<evidence type="ECO:0000259" key="11">
    <source>
        <dbReference type="Pfam" id="PF08532"/>
    </source>
</evidence>
<dbReference type="PIRSF" id="PIRSF001084">
    <property type="entry name" value="B-galactosidase"/>
    <property type="match status" value="1"/>
</dbReference>
<keyword evidence="9" id="KW-0862">Zinc</keyword>
<dbReference type="Pfam" id="PF02449">
    <property type="entry name" value="Glyco_hydro_42"/>
    <property type="match status" value="1"/>
</dbReference>
<dbReference type="InterPro" id="IPR013739">
    <property type="entry name" value="Beta_galactosidase_C"/>
</dbReference>
<accession>A0A4Q2KQC7</accession>
<sequence length="669" mass="73952">MTSSSTFAWPTRGLSYGGDYNPEQWPREVWQDDVRLMREAGVNIVSLGIFAWAAMEPESGRYEWEWLDEIIALLAEHGVAVDLATPTAAPPQWLLAKHPEILPVDADLRQQWPGARLGWCPSSPVFREYALRIATALAERYGAHPAVRLWHVSNELGGGNGRCYCDVSAQAFRHWLEARYETTDRLNEAWGTPFWGHLYSSFEQVLPPRGSGGAYNPGLELDFQRFSSDELLAHYQAEKAAIEQYSDVPVTTNFMVNRGPDVVDYPRWAEHVAVVANDHYTIGADPFREEELAFAADRMRGVTREREPWLLMEHSTSGVVWQPRNRAKSPGEMARNSLTHVARGSDGALFFQWRASDAGAEQFHSGMVPHAGTDSKVWREVVELGAALRALEEIQGSRVEPARVAVLFEDEAAWAFSRGMKPSNHLTYADQPRLWHRAFWNRSVLVDVIPPWKELDGYDLVIVPNLYLVSDEHAARIAAVAERGGTVLVGYLSGIVDESNRVRLGGYPGAFRELLGASSDEFFPLLADETLVLDGGATVSMWSESVRSPEASVIARYGSGPLSGEPAITRRAIGDGAAWYVSTLLDEDGAALLTARLVEELSLEPAADVPTGVEAVRRQGEDASWLFLVNHTDDDVEVVSSGVELLTGAAVGPRVTVPSGLVRIVREVR</sequence>
<dbReference type="OrthoDB" id="9800974at2"/>
<comment type="similarity">
    <text evidence="2 6">Belongs to the glycosyl hydrolase 42 family.</text>
</comment>
<feature type="binding site" evidence="8">
    <location>
        <position position="116"/>
    </location>
    <ligand>
        <name>substrate</name>
    </ligand>
</feature>
<name>A0A4Q2KQC7_9MICO</name>
<evidence type="ECO:0000256" key="6">
    <source>
        <dbReference type="PIRNR" id="PIRNR001084"/>
    </source>
</evidence>
<dbReference type="InterPro" id="IPR029062">
    <property type="entry name" value="Class_I_gatase-like"/>
</dbReference>
<feature type="active site" description="Nucleophile" evidence="7">
    <location>
        <position position="313"/>
    </location>
</feature>
<evidence type="ECO:0000256" key="2">
    <source>
        <dbReference type="ARBA" id="ARBA00005940"/>
    </source>
</evidence>
<feature type="binding site" evidence="8">
    <location>
        <position position="154"/>
    </location>
    <ligand>
        <name>substrate</name>
    </ligand>
</feature>
<dbReference type="InterPro" id="IPR013780">
    <property type="entry name" value="Glyco_hydro_b"/>
</dbReference>
<keyword evidence="4 6" id="KW-0378">Hydrolase</keyword>
<gene>
    <name evidence="13" type="ORF">ESP51_17145</name>
</gene>
<evidence type="ECO:0000256" key="4">
    <source>
        <dbReference type="ARBA" id="ARBA00022801"/>
    </source>
</evidence>
<comment type="caution">
    <text evidence="13">The sequence shown here is derived from an EMBL/GenBank/DDBJ whole genome shotgun (WGS) entry which is preliminary data.</text>
</comment>
<dbReference type="InterPro" id="IPR013738">
    <property type="entry name" value="Beta_galactosidase_Trimer"/>
</dbReference>
<dbReference type="GO" id="GO:0009341">
    <property type="term" value="C:beta-galactosidase complex"/>
    <property type="evidence" value="ECO:0007669"/>
    <property type="project" value="InterPro"/>
</dbReference>
<comment type="catalytic activity">
    <reaction evidence="1 6">
        <text>Hydrolysis of terminal non-reducing beta-D-galactose residues in beta-D-galactosides.</text>
        <dbReference type="EC" id="3.2.1.23"/>
    </reaction>
</comment>
<dbReference type="EC" id="3.2.1.23" evidence="3 6"/>